<dbReference type="AlphaFoldDB" id="A0A521AFQ8"/>
<dbReference type="SUPFAM" id="SSF56935">
    <property type="entry name" value="Porins"/>
    <property type="match status" value="1"/>
</dbReference>
<proteinExistence type="inferred from homology"/>
<evidence type="ECO:0000256" key="1">
    <source>
        <dbReference type="ARBA" id="ARBA00022448"/>
    </source>
</evidence>
<evidence type="ECO:0000259" key="6">
    <source>
        <dbReference type="Pfam" id="PF07660"/>
    </source>
</evidence>
<dbReference type="Gene3D" id="2.60.40.1120">
    <property type="entry name" value="Carboxypeptidase-like, regulatory domain"/>
    <property type="match status" value="1"/>
</dbReference>
<dbReference type="InterPro" id="IPR008969">
    <property type="entry name" value="CarboxyPept-like_regulatory"/>
</dbReference>
<accession>A0A521AFQ8</accession>
<evidence type="ECO:0000256" key="3">
    <source>
        <dbReference type="ARBA" id="ARBA00023237"/>
    </source>
</evidence>
<dbReference type="InterPro" id="IPR039426">
    <property type="entry name" value="TonB-dep_rcpt-like"/>
</dbReference>
<keyword evidence="5" id="KW-1133">Transmembrane helix</keyword>
<keyword evidence="1 4" id="KW-0813">Transport</keyword>
<evidence type="ECO:0000313" key="9">
    <source>
        <dbReference type="Proteomes" id="UP000315971"/>
    </source>
</evidence>
<gene>
    <name evidence="8" type="ORF">SAMN06265350_101122</name>
</gene>
<dbReference type="InterPro" id="IPR023997">
    <property type="entry name" value="TonB-dep_OMP_SusC/RagA_CS"/>
</dbReference>
<dbReference type="InterPro" id="IPR011662">
    <property type="entry name" value="Secretin/TonB_short_N"/>
</dbReference>
<dbReference type="InterPro" id="IPR023996">
    <property type="entry name" value="TonB-dep_OMP_SusC/RagA"/>
</dbReference>
<dbReference type="Pfam" id="PF07715">
    <property type="entry name" value="Plug"/>
    <property type="match status" value="1"/>
</dbReference>
<dbReference type="PROSITE" id="PS52016">
    <property type="entry name" value="TONB_DEPENDENT_REC_3"/>
    <property type="match status" value="1"/>
</dbReference>
<dbReference type="GO" id="GO:0009279">
    <property type="term" value="C:cell outer membrane"/>
    <property type="evidence" value="ECO:0007669"/>
    <property type="project" value="UniProtKB-SubCell"/>
</dbReference>
<feature type="domain" description="TonB-dependent receptor plug" evidence="7">
    <location>
        <begin position="250"/>
        <end position="373"/>
    </location>
</feature>
<dbReference type="InterPro" id="IPR037066">
    <property type="entry name" value="Plug_dom_sf"/>
</dbReference>
<name>A0A521AFQ8_9SPHI</name>
<protein>
    <submittedName>
        <fullName evidence="8">TonB-linked outer membrane protein, SusC/RagA family</fullName>
    </submittedName>
</protein>
<comment type="subcellular location">
    <subcellularLocation>
        <location evidence="4">Cell outer membrane</location>
        <topology evidence="4">Multi-pass membrane protein</topology>
    </subcellularLocation>
</comment>
<feature type="domain" description="Secretin/TonB short N-terminal" evidence="6">
    <location>
        <begin position="95"/>
        <end position="145"/>
    </location>
</feature>
<evidence type="ECO:0000256" key="2">
    <source>
        <dbReference type="ARBA" id="ARBA00023136"/>
    </source>
</evidence>
<keyword evidence="4 5" id="KW-0812">Transmembrane</keyword>
<dbReference type="NCBIfam" id="TIGR04057">
    <property type="entry name" value="SusC_RagA_signa"/>
    <property type="match status" value="1"/>
</dbReference>
<keyword evidence="3 4" id="KW-0998">Cell outer membrane</keyword>
<keyword evidence="4" id="KW-1134">Transmembrane beta strand</keyword>
<dbReference type="Gene3D" id="2.170.130.10">
    <property type="entry name" value="TonB-dependent receptor, plug domain"/>
    <property type="match status" value="1"/>
</dbReference>
<dbReference type="Proteomes" id="UP000315971">
    <property type="component" value="Unassembled WGS sequence"/>
</dbReference>
<dbReference type="Pfam" id="PF07660">
    <property type="entry name" value="STN"/>
    <property type="match status" value="1"/>
</dbReference>
<evidence type="ECO:0000256" key="5">
    <source>
        <dbReference type="SAM" id="Phobius"/>
    </source>
</evidence>
<reference evidence="8 9" key="1">
    <citation type="submission" date="2017-05" db="EMBL/GenBank/DDBJ databases">
        <authorList>
            <person name="Varghese N."/>
            <person name="Submissions S."/>
        </authorList>
    </citation>
    <scope>NUCLEOTIDE SEQUENCE [LARGE SCALE GENOMIC DNA]</scope>
    <source>
        <strain evidence="8 9">DSM 21342</strain>
    </source>
</reference>
<dbReference type="Pfam" id="PF13715">
    <property type="entry name" value="CarbopepD_reg_2"/>
    <property type="match status" value="1"/>
</dbReference>
<dbReference type="OrthoDB" id="1094723at2"/>
<keyword evidence="9" id="KW-1185">Reference proteome</keyword>
<feature type="transmembrane region" description="Helical" evidence="5">
    <location>
        <begin position="40"/>
        <end position="58"/>
    </location>
</feature>
<dbReference type="NCBIfam" id="TIGR04056">
    <property type="entry name" value="OMP_RagA_SusC"/>
    <property type="match status" value="1"/>
</dbReference>
<evidence type="ECO:0000259" key="7">
    <source>
        <dbReference type="Pfam" id="PF07715"/>
    </source>
</evidence>
<dbReference type="SUPFAM" id="SSF49464">
    <property type="entry name" value="Carboxypeptidase regulatory domain-like"/>
    <property type="match status" value="1"/>
</dbReference>
<keyword evidence="2 4" id="KW-0472">Membrane</keyword>
<sequence>MNFYKFGCSLRGYIIKCLLVIESVLSHVRQTNRRKLLMRVKLTAFILVTMFLQVSLGARGQLVTLLGTSEQLVTLNEKNAPLEKVLKEIRKQTGYDFFYDSDLIKATKPISINVNQVDLKDVLDYCFADRSLVYTLEEKTVIVKKAVTAFNPTKDIDVKGKVTDEKGKPLIDVSVTVKNTNKITKTNNLGEFEFKGIDEKAILVFSYLGFKTKEVPASQHKPFNIILELKSFELDAVTVVSMGVFKRPNESFTGSATTIGKEELLKVSGKNIIQSLKTLEPSLMVFDNLELGSDPNKLPEIRLRGTSSFPVNQSIDLNAASLNDPNQPLFILDGFETSLVKVIDLDMNRIESVTILKDASAKALYGSKAANGVIVIETKKRTGGQVGISYSASTDIEAPDLSSYNLMNSAEKLEAERIYGMYSQTTVGNPNYQTQLTLDQQYNRRLEAVLSGVNTDWLSKPLRNGVGQKHAISFELGETNLKVIGDFSYNQISGVMKGSSRNTLSSSISTSYRYKKFLFSNILTITGNKSNDSPYGSFSEYSTMNPYTTPYDEFGNMKQNAETGIIPYAGSASIGNFYAPNPLYNSTLSTKLTNNYTDVTNNLYTEFFISDGLKSTLRVGLTKTSSQADQFYPANHLKFANFSQADFFRKGSYSRMEGDNKGLSGDFNVSYSKTIEKHSVFANVGANMSEKSYENVTFQTEGFPNDRMTDILFANQYSRYNNRPTGSEGTTRDVGLLSVFSYMYDSRFLADVSYRTSASSQFGSNNRWGNFWSTGLGWNMHNEEFIKKLNVFDRLKLRSSIGSTGSQNFSSYQSIATYKYYLDKIYQGYLGAYLMGLANDDLKWQQKMDYNVGLDASFLKKFSTRLDYYQSITQNTLIDYSLPPSTGFSNVKENLGKIRNIGVEAMLTYNVYSNPKNKTFLSFTASAIHNKNKILSISDALKTFNEEQEKRANDVYNNKPVVKYYDGMSMDAIWAVRSLGIDPANGKEIYIDRNGNKTYTYSGADMVVVGDKMPAVSGTFGINGGYKGFGVNLYFRYLTGGQIYNQTLVDRVENVNMSYNVDKRVLNSTWQKPGDVKPFKSLGSVEVQNPDGSWTRQFLRTQPSDRFVMARSEFSLSSLNLSYDFYKSAFIGKLGVERVRCNFYMNDVFLLSSVGIERGLSYPFARKCSFSLQIQL</sequence>
<comment type="similarity">
    <text evidence="4">Belongs to the TonB-dependent receptor family.</text>
</comment>
<evidence type="ECO:0000256" key="4">
    <source>
        <dbReference type="PROSITE-ProRule" id="PRU01360"/>
    </source>
</evidence>
<dbReference type="EMBL" id="FXSZ01000001">
    <property type="protein sequence ID" value="SMO33663.1"/>
    <property type="molecule type" value="Genomic_DNA"/>
</dbReference>
<evidence type="ECO:0000313" key="8">
    <source>
        <dbReference type="EMBL" id="SMO33663.1"/>
    </source>
</evidence>
<dbReference type="InterPro" id="IPR012910">
    <property type="entry name" value="Plug_dom"/>
</dbReference>
<organism evidence="8 9">
    <name type="scientific">Solitalea koreensis</name>
    <dbReference type="NCBI Taxonomy" id="543615"/>
    <lineage>
        <taxon>Bacteria</taxon>
        <taxon>Pseudomonadati</taxon>
        <taxon>Bacteroidota</taxon>
        <taxon>Sphingobacteriia</taxon>
        <taxon>Sphingobacteriales</taxon>
        <taxon>Sphingobacteriaceae</taxon>
        <taxon>Solitalea</taxon>
    </lineage>
</organism>